<feature type="compositionally biased region" description="Basic and acidic residues" evidence="1">
    <location>
        <begin position="22"/>
        <end position="31"/>
    </location>
</feature>
<feature type="compositionally biased region" description="Basic and acidic residues" evidence="1">
    <location>
        <begin position="1"/>
        <end position="11"/>
    </location>
</feature>
<proteinExistence type="predicted"/>
<dbReference type="WBParaSite" id="nRc.2.0.1.t27781-RA">
    <property type="protein sequence ID" value="nRc.2.0.1.t27781-RA"/>
    <property type="gene ID" value="nRc.2.0.1.g27781"/>
</dbReference>
<protein>
    <submittedName>
        <fullName evidence="3">Integrase zinc-binding domain-containing protein</fullName>
    </submittedName>
</protein>
<evidence type="ECO:0000256" key="1">
    <source>
        <dbReference type="SAM" id="MobiDB-lite"/>
    </source>
</evidence>
<evidence type="ECO:0000313" key="3">
    <source>
        <dbReference type="WBParaSite" id="nRc.2.0.1.t27781-RA"/>
    </source>
</evidence>
<keyword evidence="2" id="KW-1185">Reference proteome</keyword>
<accession>A0A915JPB8</accession>
<dbReference type="AlphaFoldDB" id="A0A915JPB8"/>
<dbReference type="Gene3D" id="1.10.340.70">
    <property type="match status" value="1"/>
</dbReference>
<sequence length="151" mass="17686">MQINKLEDQQRRHLHRSGAPQRDQKKSEQPIRGKGRWPRRQLADCKLCKIHQGTQQLNPKETELPKGLIRDDLMALLQRKNKVLKPYFDKLGRNGIIQNEVLYREARLGADDQVVIPSCLKDNTLHQYHGAVMMTHQGFKTTFAMIKKCFW</sequence>
<reference evidence="3" key="1">
    <citation type="submission" date="2022-11" db="UniProtKB">
        <authorList>
            <consortium name="WormBaseParasite"/>
        </authorList>
    </citation>
    <scope>IDENTIFICATION</scope>
</reference>
<name>A0A915JPB8_ROMCU</name>
<feature type="region of interest" description="Disordered" evidence="1">
    <location>
        <begin position="1"/>
        <end position="39"/>
    </location>
</feature>
<dbReference type="Proteomes" id="UP000887565">
    <property type="component" value="Unplaced"/>
</dbReference>
<evidence type="ECO:0000313" key="2">
    <source>
        <dbReference type="Proteomes" id="UP000887565"/>
    </source>
</evidence>
<organism evidence="2 3">
    <name type="scientific">Romanomermis culicivorax</name>
    <name type="common">Nematode worm</name>
    <dbReference type="NCBI Taxonomy" id="13658"/>
    <lineage>
        <taxon>Eukaryota</taxon>
        <taxon>Metazoa</taxon>
        <taxon>Ecdysozoa</taxon>
        <taxon>Nematoda</taxon>
        <taxon>Enoplea</taxon>
        <taxon>Dorylaimia</taxon>
        <taxon>Mermithida</taxon>
        <taxon>Mermithoidea</taxon>
        <taxon>Mermithidae</taxon>
        <taxon>Romanomermis</taxon>
    </lineage>
</organism>